<dbReference type="EMBL" id="KB030727">
    <property type="protein sequence ID" value="ELK10501.1"/>
    <property type="molecule type" value="Genomic_DNA"/>
</dbReference>
<feature type="coiled-coil region" evidence="1">
    <location>
        <begin position="23"/>
        <end position="50"/>
    </location>
</feature>
<dbReference type="InParanoid" id="L5KIB3"/>
<name>L5KIB3_PTEAL</name>
<reference evidence="3" key="1">
    <citation type="journal article" date="2013" name="Science">
        <title>Comparative analysis of bat genomes provides insight into the evolution of flight and immunity.</title>
        <authorList>
            <person name="Zhang G."/>
            <person name="Cowled C."/>
            <person name="Shi Z."/>
            <person name="Huang Z."/>
            <person name="Bishop-Lilly K.A."/>
            <person name="Fang X."/>
            <person name="Wynne J.W."/>
            <person name="Xiong Z."/>
            <person name="Baker M.L."/>
            <person name="Zhao W."/>
            <person name="Tachedjian M."/>
            <person name="Zhu Y."/>
            <person name="Zhou P."/>
            <person name="Jiang X."/>
            <person name="Ng J."/>
            <person name="Yang L."/>
            <person name="Wu L."/>
            <person name="Xiao J."/>
            <person name="Feng Y."/>
            <person name="Chen Y."/>
            <person name="Sun X."/>
            <person name="Zhang Y."/>
            <person name="Marsh G.A."/>
            <person name="Crameri G."/>
            <person name="Broder C.C."/>
            <person name="Frey K.G."/>
            <person name="Wang L.F."/>
            <person name="Wang J."/>
        </authorList>
    </citation>
    <scope>NUCLEOTIDE SEQUENCE [LARGE SCALE GENOMIC DNA]</scope>
</reference>
<organism evidence="2 3">
    <name type="scientific">Pteropus alecto</name>
    <name type="common">Black flying fox</name>
    <dbReference type="NCBI Taxonomy" id="9402"/>
    <lineage>
        <taxon>Eukaryota</taxon>
        <taxon>Metazoa</taxon>
        <taxon>Chordata</taxon>
        <taxon>Craniata</taxon>
        <taxon>Vertebrata</taxon>
        <taxon>Euteleostomi</taxon>
        <taxon>Mammalia</taxon>
        <taxon>Eutheria</taxon>
        <taxon>Laurasiatheria</taxon>
        <taxon>Chiroptera</taxon>
        <taxon>Yinpterochiroptera</taxon>
        <taxon>Pteropodoidea</taxon>
        <taxon>Pteropodidae</taxon>
        <taxon>Pteropodinae</taxon>
        <taxon>Pteropus</taxon>
    </lineage>
</organism>
<dbReference type="STRING" id="9402.L5KIB3"/>
<protein>
    <submittedName>
        <fullName evidence="2">Kazrin</fullName>
    </submittedName>
</protein>
<sequence length="94" mass="10454">MKEMLTKDLEESQGGKSSEVLSATELRVQLVQKEQELARAKEALQGVAQILELLSPSKLKVAVFLKSRKVGTFSHREYCLASCKVINQMIPPLP</sequence>
<keyword evidence="3" id="KW-1185">Reference proteome</keyword>
<dbReference type="AlphaFoldDB" id="L5KIB3"/>
<evidence type="ECO:0000313" key="2">
    <source>
        <dbReference type="EMBL" id="ELK10501.1"/>
    </source>
</evidence>
<gene>
    <name evidence="2" type="ORF">PAL_GLEAN10012965</name>
</gene>
<dbReference type="Proteomes" id="UP000010552">
    <property type="component" value="Unassembled WGS sequence"/>
</dbReference>
<keyword evidence="1" id="KW-0175">Coiled coil</keyword>
<proteinExistence type="predicted"/>
<evidence type="ECO:0000313" key="3">
    <source>
        <dbReference type="Proteomes" id="UP000010552"/>
    </source>
</evidence>
<evidence type="ECO:0000256" key="1">
    <source>
        <dbReference type="SAM" id="Coils"/>
    </source>
</evidence>
<accession>L5KIB3</accession>